<evidence type="ECO:0000259" key="5">
    <source>
        <dbReference type="PROSITE" id="PS50112"/>
    </source>
</evidence>
<evidence type="ECO:0000256" key="3">
    <source>
        <dbReference type="ARBA" id="ARBA00012528"/>
    </source>
</evidence>
<dbReference type="Pfam" id="PF00990">
    <property type="entry name" value="GGDEF"/>
    <property type="match status" value="1"/>
</dbReference>
<evidence type="ECO:0000313" key="9">
    <source>
        <dbReference type="Proteomes" id="UP000268033"/>
    </source>
</evidence>
<sequence length="548" mass="60868">MHSPIPSNTSPQELSHILDKLGEGVLLTDAQHKVSFANPAACQALGVERPEGLALAMLLPAIAPYLVSLATSPQASLAGLQVEQSGQGETRHLKVSLEPRLDPKQSPIGFLVFIKDISGTVQDRAELRDQNARLEAIINGTRAGTWEWNVQTDQTRINERWAQMLGYTRAELEPMSGEVFKTLAHPDDIVFSDEKLALHFAGKLPFYEQICRLRHKDGHWVWVHDRGQLTSRDSDGHPLLVTGTHIDITESRLAEERLNKLAQSVPGVIYQYALGPDGHSWFPYASQGIRAIYGLSPQQVTSDASLVFERLHPDDAEAVADSIRSSARTLGKWHCQYRVKLDDRQIWVEGNAVPEKLEDGTILWHGIITDITERKHLEEQLRILSITDELTGLFNRRHLFKVIDDTFHQFQRYQTPFSLLLIDIDHFKAINDGHGHPVGDEVLKVLAALFGQSLRRTDVAGRIGGEEFLVLLTGTEAKGAAQAAQQLCQQFAAMALDDGRQGQFSATLSIGVATVSADDKDPTALVKRADQAVYQAKRHGRNQVWTAD</sequence>
<dbReference type="InterPro" id="IPR013767">
    <property type="entry name" value="PAS_fold"/>
</dbReference>
<dbReference type="PANTHER" id="PTHR44757">
    <property type="entry name" value="DIGUANYLATE CYCLASE DGCP"/>
    <property type="match status" value="1"/>
</dbReference>
<dbReference type="InterPro" id="IPR035965">
    <property type="entry name" value="PAS-like_dom_sf"/>
</dbReference>
<evidence type="ECO:0000256" key="4">
    <source>
        <dbReference type="ARBA" id="ARBA00034247"/>
    </source>
</evidence>
<reference evidence="8 9" key="1">
    <citation type="submission" date="2018-11" db="EMBL/GenBank/DDBJ databases">
        <title>Genomic Encyclopedia of Type Strains, Phase IV (KMG-IV): sequencing the most valuable type-strain genomes for metagenomic binning, comparative biology and taxonomic classification.</title>
        <authorList>
            <person name="Goeker M."/>
        </authorList>
    </citation>
    <scope>NUCLEOTIDE SEQUENCE [LARGE SCALE GENOMIC DNA]</scope>
    <source>
        <strain evidence="8 9">DSM 21945</strain>
    </source>
</reference>
<dbReference type="SUPFAM" id="SSF55785">
    <property type="entry name" value="PYP-like sensor domain (PAS domain)"/>
    <property type="match status" value="3"/>
</dbReference>
<dbReference type="SMART" id="SM00091">
    <property type="entry name" value="PAS"/>
    <property type="match status" value="3"/>
</dbReference>
<dbReference type="InterPro" id="IPR029787">
    <property type="entry name" value="Nucleotide_cyclase"/>
</dbReference>
<dbReference type="STRING" id="584787.GCA_001247655_01695"/>
<comment type="catalytic activity">
    <reaction evidence="4">
        <text>2 GTP = 3',3'-c-di-GMP + 2 diphosphate</text>
        <dbReference type="Rhea" id="RHEA:24898"/>
        <dbReference type="ChEBI" id="CHEBI:33019"/>
        <dbReference type="ChEBI" id="CHEBI:37565"/>
        <dbReference type="ChEBI" id="CHEBI:58805"/>
        <dbReference type="EC" id="2.7.7.65"/>
    </reaction>
</comment>
<dbReference type="NCBIfam" id="TIGR00254">
    <property type="entry name" value="GGDEF"/>
    <property type="match status" value="1"/>
</dbReference>
<organism evidence="8 9">
    <name type="scientific">Gallaecimonas pentaromativorans</name>
    <dbReference type="NCBI Taxonomy" id="584787"/>
    <lineage>
        <taxon>Bacteria</taxon>
        <taxon>Pseudomonadati</taxon>
        <taxon>Pseudomonadota</taxon>
        <taxon>Gammaproteobacteria</taxon>
        <taxon>Enterobacterales</taxon>
        <taxon>Gallaecimonadaceae</taxon>
        <taxon>Gallaecimonas</taxon>
    </lineage>
</organism>
<dbReference type="CDD" id="cd01949">
    <property type="entry name" value="GGDEF"/>
    <property type="match status" value="1"/>
</dbReference>
<protein>
    <recommendedName>
        <fullName evidence="3">diguanylate cyclase</fullName>
        <ecNumber evidence="3">2.7.7.65</ecNumber>
    </recommendedName>
</protein>
<comment type="pathway">
    <text evidence="2">Purine metabolism; 3',5'-cyclic di-GMP biosynthesis.</text>
</comment>
<dbReference type="InterPro" id="IPR000014">
    <property type="entry name" value="PAS"/>
</dbReference>
<feature type="domain" description="PAS" evidence="5">
    <location>
        <begin position="10"/>
        <end position="64"/>
    </location>
</feature>
<accession>A0A3N1PQY8</accession>
<dbReference type="GO" id="GO:0052621">
    <property type="term" value="F:diguanylate cyclase activity"/>
    <property type="evidence" value="ECO:0007669"/>
    <property type="project" value="UniProtKB-EC"/>
</dbReference>
<feature type="domain" description="PAS" evidence="5">
    <location>
        <begin position="130"/>
        <end position="188"/>
    </location>
</feature>
<keyword evidence="9" id="KW-1185">Reference proteome</keyword>
<evidence type="ECO:0000259" key="7">
    <source>
        <dbReference type="PROSITE" id="PS50887"/>
    </source>
</evidence>
<dbReference type="Pfam" id="PF08447">
    <property type="entry name" value="PAS_3"/>
    <property type="match status" value="2"/>
</dbReference>
<evidence type="ECO:0000259" key="6">
    <source>
        <dbReference type="PROSITE" id="PS50113"/>
    </source>
</evidence>
<feature type="domain" description="PAS" evidence="5">
    <location>
        <begin position="254"/>
        <end position="330"/>
    </location>
</feature>
<dbReference type="SMART" id="SM00267">
    <property type="entry name" value="GGDEF"/>
    <property type="match status" value="1"/>
</dbReference>
<dbReference type="Gene3D" id="3.30.70.270">
    <property type="match status" value="1"/>
</dbReference>
<dbReference type="SUPFAM" id="SSF55073">
    <property type="entry name" value="Nucleotide cyclase"/>
    <property type="match status" value="1"/>
</dbReference>
<dbReference type="PROSITE" id="PS50887">
    <property type="entry name" value="GGDEF"/>
    <property type="match status" value="1"/>
</dbReference>
<dbReference type="InterPro" id="IPR052155">
    <property type="entry name" value="Biofilm_reg_signaling"/>
</dbReference>
<dbReference type="CDD" id="cd00130">
    <property type="entry name" value="PAS"/>
    <property type="match status" value="3"/>
</dbReference>
<dbReference type="Gene3D" id="3.30.450.20">
    <property type="entry name" value="PAS domain"/>
    <property type="match status" value="3"/>
</dbReference>
<dbReference type="PROSITE" id="PS50112">
    <property type="entry name" value="PAS"/>
    <property type="match status" value="3"/>
</dbReference>
<proteinExistence type="predicted"/>
<dbReference type="Proteomes" id="UP000268033">
    <property type="component" value="Unassembled WGS sequence"/>
</dbReference>
<dbReference type="PROSITE" id="PS50113">
    <property type="entry name" value="PAC"/>
    <property type="match status" value="1"/>
</dbReference>
<dbReference type="Pfam" id="PF00989">
    <property type="entry name" value="PAS"/>
    <property type="match status" value="1"/>
</dbReference>
<dbReference type="InterPro" id="IPR000700">
    <property type="entry name" value="PAS-assoc_C"/>
</dbReference>
<dbReference type="FunFam" id="3.30.70.270:FF:000001">
    <property type="entry name" value="Diguanylate cyclase domain protein"/>
    <property type="match status" value="1"/>
</dbReference>
<dbReference type="AlphaFoldDB" id="A0A3N1PQY8"/>
<evidence type="ECO:0000256" key="1">
    <source>
        <dbReference type="ARBA" id="ARBA00001946"/>
    </source>
</evidence>
<dbReference type="EC" id="2.7.7.65" evidence="3"/>
<feature type="domain" description="GGDEF" evidence="7">
    <location>
        <begin position="415"/>
        <end position="548"/>
    </location>
</feature>
<dbReference type="SMART" id="SM00086">
    <property type="entry name" value="PAC"/>
    <property type="match status" value="3"/>
</dbReference>
<dbReference type="NCBIfam" id="TIGR00229">
    <property type="entry name" value="sensory_box"/>
    <property type="match status" value="2"/>
</dbReference>
<evidence type="ECO:0000313" key="8">
    <source>
        <dbReference type="EMBL" id="ROQ30418.1"/>
    </source>
</evidence>
<dbReference type="RefSeq" id="WP_123420310.1">
    <property type="nucleotide sequence ID" value="NZ_RJUL01000001.1"/>
</dbReference>
<evidence type="ECO:0000256" key="2">
    <source>
        <dbReference type="ARBA" id="ARBA00004665"/>
    </source>
</evidence>
<comment type="cofactor">
    <cofactor evidence="1">
        <name>Mg(2+)</name>
        <dbReference type="ChEBI" id="CHEBI:18420"/>
    </cofactor>
</comment>
<dbReference type="InterPro" id="IPR013655">
    <property type="entry name" value="PAS_fold_3"/>
</dbReference>
<dbReference type="EMBL" id="RJUL01000001">
    <property type="protein sequence ID" value="ROQ30418.1"/>
    <property type="molecule type" value="Genomic_DNA"/>
</dbReference>
<name>A0A3N1PQY8_9GAMM</name>
<comment type="caution">
    <text evidence="8">The sequence shown here is derived from an EMBL/GenBank/DDBJ whole genome shotgun (WGS) entry which is preliminary data.</text>
</comment>
<dbReference type="InterPro" id="IPR001610">
    <property type="entry name" value="PAC"/>
</dbReference>
<dbReference type="GO" id="GO:0006355">
    <property type="term" value="P:regulation of DNA-templated transcription"/>
    <property type="evidence" value="ECO:0007669"/>
    <property type="project" value="InterPro"/>
</dbReference>
<feature type="domain" description="PAC" evidence="6">
    <location>
        <begin position="207"/>
        <end position="260"/>
    </location>
</feature>
<dbReference type="PANTHER" id="PTHR44757:SF2">
    <property type="entry name" value="BIOFILM ARCHITECTURE MAINTENANCE PROTEIN MBAA"/>
    <property type="match status" value="1"/>
</dbReference>
<dbReference type="InterPro" id="IPR000160">
    <property type="entry name" value="GGDEF_dom"/>
</dbReference>
<gene>
    <name evidence="8" type="ORF">EDC28_101104</name>
</gene>
<dbReference type="InterPro" id="IPR043128">
    <property type="entry name" value="Rev_trsase/Diguanyl_cyclase"/>
</dbReference>